<dbReference type="Gene3D" id="3.40.50.1820">
    <property type="entry name" value="alpha/beta hydrolase"/>
    <property type="match status" value="2"/>
</dbReference>
<evidence type="ECO:0000313" key="5">
    <source>
        <dbReference type="EMBL" id="TVY82750.1"/>
    </source>
</evidence>
<dbReference type="InterPro" id="IPR002018">
    <property type="entry name" value="CarbesteraseB"/>
</dbReference>
<proteinExistence type="inferred from homology"/>
<dbReference type="InterPro" id="IPR019826">
    <property type="entry name" value="Carboxylesterase_B_AS"/>
</dbReference>
<dbReference type="PROSITE" id="PS00122">
    <property type="entry name" value="CARBOXYLESTERASE_B_1"/>
    <property type="match status" value="1"/>
</dbReference>
<evidence type="ECO:0000259" key="4">
    <source>
        <dbReference type="Pfam" id="PF00135"/>
    </source>
</evidence>
<dbReference type="InterPro" id="IPR050654">
    <property type="entry name" value="AChE-related_enzymes"/>
</dbReference>
<dbReference type="EMBL" id="QGMK01000280">
    <property type="protein sequence ID" value="TVY82750.1"/>
    <property type="molecule type" value="Genomic_DNA"/>
</dbReference>
<keyword evidence="2 3" id="KW-0378">Hydrolase</keyword>
<evidence type="ECO:0000256" key="3">
    <source>
        <dbReference type="RuleBase" id="RU361235"/>
    </source>
</evidence>
<dbReference type="EC" id="3.1.1.-" evidence="3"/>
<evidence type="ECO:0000256" key="1">
    <source>
        <dbReference type="ARBA" id="ARBA00005964"/>
    </source>
</evidence>
<dbReference type="PANTHER" id="PTHR43918">
    <property type="entry name" value="ACETYLCHOLINESTERASE"/>
    <property type="match status" value="1"/>
</dbReference>
<dbReference type="OrthoDB" id="408631at2759"/>
<sequence>MIHTKLLVQLVAAVLLPLSHAAPNPHSKRASSDVPDVTLDNGLVIQGTSSALTPNVKQYLGIPYAQPPLDDLRFAPPQAYDAVSGTVINGTTLPPSCMQYITKLDTMVTVDVPQFEIGAAGMSEDCLTTSVFAPVDAEGLPVLIWVFGGGFVTGGTDVPYQMPEQWVELSQSHIVVSMNYRVNIFGYPNAAGLDDQNVGFLDQRLAVQWVQQNIAKFGGDPARMVLWGQSAGAMSVDVYNYAWASDPIVTGYIMDSGTTHLDILKSVDTTHSNFSSVARNLGCANQTDAAAELACMRSVTAEAIEEFLEIYQDGGVTPTVNFFPIVDEKTLFSNYTEKALNGEISDVPAIITFNANEGVFLLPYDVNGPDQATADYISYSSFWCPATVATNERLSAGLTTYRLFYTGNFTNTSPAFWMGASHGSELPLIFGTHANFRGNSTAFEWSVSEALQAAYLAFVTDPQSGLAGVDWPAYEGAGGSVRIFAENETAVQIGTVADIEAGCAQLGLL</sequence>
<dbReference type="GO" id="GO:0052689">
    <property type="term" value="F:carboxylic ester hydrolase activity"/>
    <property type="evidence" value="ECO:0007669"/>
    <property type="project" value="TreeGrafter"/>
</dbReference>
<accession>A0A8T9CFJ7</accession>
<feature type="domain" description="Carboxylesterase type B" evidence="4">
    <location>
        <begin position="36"/>
        <end position="370"/>
    </location>
</feature>
<comment type="caution">
    <text evidence="5">The sequence shown here is derived from an EMBL/GenBank/DDBJ whole genome shotgun (WGS) entry which is preliminary data.</text>
</comment>
<dbReference type="InterPro" id="IPR019819">
    <property type="entry name" value="Carboxylesterase_B_CS"/>
</dbReference>
<evidence type="ECO:0000256" key="2">
    <source>
        <dbReference type="ARBA" id="ARBA00022801"/>
    </source>
</evidence>
<keyword evidence="6" id="KW-1185">Reference proteome</keyword>
<dbReference type="AlphaFoldDB" id="A0A8T9CFJ7"/>
<reference evidence="5 6" key="1">
    <citation type="submission" date="2018-05" db="EMBL/GenBank/DDBJ databases">
        <title>Genome sequencing and assembly of the regulated plant pathogen Lachnellula willkommii and related sister species for the development of diagnostic species identification markers.</title>
        <authorList>
            <person name="Giroux E."/>
            <person name="Bilodeau G."/>
        </authorList>
    </citation>
    <scope>NUCLEOTIDE SEQUENCE [LARGE SCALE GENOMIC DNA]</scope>
    <source>
        <strain evidence="5 6">CBS 268.59</strain>
    </source>
</reference>
<dbReference type="InterPro" id="IPR029058">
    <property type="entry name" value="AB_hydrolase_fold"/>
</dbReference>
<evidence type="ECO:0000313" key="6">
    <source>
        <dbReference type="Proteomes" id="UP000469558"/>
    </source>
</evidence>
<name>A0A8T9CFJ7_9HELO</name>
<dbReference type="PROSITE" id="PS00941">
    <property type="entry name" value="CARBOXYLESTERASE_B_2"/>
    <property type="match status" value="1"/>
</dbReference>
<gene>
    <name evidence="5" type="primary">LIP1_0</name>
    <name evidence="5" type="ORF">LSUE1_G001425</name>
</gene>
<keyword evidence="3" id="KW-0732">Signal</keyword>
<dbReference type="SUPFAM" id="SSF53474">
    <property type="entry name" value="alpha/beta-Hydrolases"/>
    <property type="match status" value="1"/>
</dbReference>
<dbReference type="Pfam" id="PF00135">
    <property type="entry name" value="COesterase"/>
    <property type="match status" value="1"/>
</dbReference>
<feature type="chain" id="PRO_5035959093" description="Carboxylic ester hydrolase" evidence="3">
    <location>
        <begin position="22"/>
        <end position="509"/>
    </location>
</feature>
<protein>
    <recommendedName>
        <fullName evidence="3">Carboxylic ester hydrolase</fullName>
        <ecNumber evidence="3">3.1.1.-</ecNumber>
    </recommendedName>
</protein>
<dbReference type="Proteomes" id="UP000469558">
    <property type="component" value="Unassembled WGS sequence"/>
</dbReference>
<dbReference type="PANTHER" id="PTHR43918:SF4">
    <property type="entry name" value="CARBOXYLIC ESTER HYDROLASE"/>
    <property type="match status" value="1"/>
</dbReference>
<feature type="signal peptide" evidence="3">
    <location>
        <begin position="1"/>
        <end position="21"/>
    </location>
</feature>
<organism evidence="5 6">
    <name type="scientific">Lachnellula suecica</name>
    <dbReference type="NCBI Taxonomy" id="602035"/>
    <lineage>
        <taxon>Eukaryota</taxon>
        <taxon>Fungi</taxon>
        <taxon>Dikarya</taxon>
        <taxon>Ascomycota</taxon>
        <taxon>Pezizomycotina</taxon>
        <taxon>Leotiomycetes</taxon>
        <taxon>Helotiales</taxon>
        <taxon>Lachnaceae</taxon>
        <taxon>Lachnellula</taxon>
    </lineage>
</organism>
<comment type="similarity">
    <text evidence="1 3">Belongs to the type-B carboxylesterase/lipase family.</text>
</comment>